<keyword evidence="5 6" id="KW-0472">Membrane</keyword>
<dbReference type="Gene3D" id="1.20.1510.10">
    <property type="entry name" value="Cation efflux protein transmembrane domain"/>
    <property type="match status" value="1"/>
</dbReference>
<dbReference type="SUPFAM" id="SSF161111">
    <property type="entry name" value="Cation efflux protein transmembrane domain-like"/>
    <property type="match status" value="1"/>
</dbReference>
<reference evidence="8 9" key="1">
    <citation type="submission" date="2021-11" db="EMBL/GenBank/DDBJ databases">
        <authorList>
            <person name="Oh E.-T."/>
            <person name="Kim S.-B."/>
        </authorList>
    </citation>
    <scope>NUCLEOTIDE SEQUENCE [LARGE SCALE GENOMIC DNA]</scope>
    <source>
        <strain evidence="8 9">MMS20-SJTR3</strain>
    </source>
</reference>
<evidence type="ECO:0000256" key="4">
    <source>
        <dbReference type="ARBA" id="ARBA00022989"/>
    </source>
</evidence>
<name>A0ABS8JRF1_9BURK</name>
<evidence type="ECO:0000256" key="2">
    <source>
        <dbReference type="ARBA" id="ARBA00022448"/>
    </source>
</evidence>
<dbReference type="Proteomes" id="UP001431019">
    <property type="component" value="Unassembled WGS sequence"/>
</dbReference>
<dbReference type="PANTHER" id="PTHR13414:SF9">
    <property type="entry name" value="PROTON-COUPLED ZINC ANTIPORTER SLC30A9, MITOCHONDRIAL"/>
    <property type="match status" value="1"/>
</dbReference>
<protein>
    <submittedName>
        <fullName evidence="8">Cation transporter</fullName>
    </submittedName>
</protein>
<dbReference type="PROSITE" id="PS51257">
    <property type="entry name" value="PROKAR_LIPOPROTEIN"/>
    <property type="match status" value="1"/>
</dbReference>
<dbReference type="PANTHER" id="PTHR13414">
    <property type="entry name" value="HUEL-CATION TRANSPORTER"/>
    <property type="match status" value="1"/>
</dbReference>
<keyword evidence="2" id="KW-0813">Transport</keyword>
<comment type="caution">
    <text evidence="8">The sequence shown here is derived from an EMBL/GenBank/DDBJ whole genome shotgun (WGS) entry which is preliminary data.</text>
</comment>
<comment type="subcellular location">
    <subcellularLocation>
        <location evidence="1">Membrane</location>
        <topology evidence="1">Multi-pass membrane protein</topology>
    </subcellularLocation>
</comment>
<organism evidence="8 9">
    <name type="scientific">Paraburkholderia sejongensis</name>
    <dbReference type="NCBI Taxonomy" id="2886946"/>
    <lineage>
        <taxon>Bacteria</taxon>
        <taxon>Pseudomonadati</taxon>
        <taxon>Pseudomonadota</taxon>
        <taxon>Betaproteobacteria</taxon>
        <taxon>Burkholderiales</taxon>
        <taxon>Burkholderiaceae</taxon>
        <taxon>Paraburkholderia</taxon>
    </lineage>
</organism>
<dbReference type="InterPro" id="IPR027469">
    <property type="entry name" value="Cation_efflux_TMD_sf"/>
</dbReference>
<sequence>MRGKAGRHASTTPRAIYYALASNLAVAACKFGAAFYTNSGAAFAEAVHSSVDCLNQLALLFGHRAARAAPDEQHPLGFGRETYVYGMLVAMQLFIGGGVASIAFGIYRAVHHSALEHPLLAIGVLCASGVIEAFALRASIRTIDPRHRAKGLLHWFKESGRP</sequence>
<dbReference type="RefSeq" id="WP_230508679.1">
    <property type="nucleotide sequence ID" value="NZ_JAJITD010000003.1"/>
</dbReference>
<evidence type="ECO:0000256" key="1">
    <source>
        <dbReference type="ARBA" id="ARBA00004141"/>
    </source>
</evidence>
<dbReference type="EMBL" id="JAJITD010000003">
    <property type="protein sequence ID" value="MCC8392476.1"/>
    <property type="molecule type" value="Genomic_DNA"/>
</dbReference>
<accession>A0ABS8JRF1</accession>
<dbReference type="InterPro" id="IPR058533">
    <property type="entry name" value="Cation_efflux_TM"/>
</dbReference>
<keyword evidence="9" id="KW-1185">Reference proteome</keyword>
<evidence type="ECO:0000256" key="6">
    <source>
        <dbReference type="SAM" id="Phobius"/>
    </source>
</evidence>
<gene>
    <name evidence="8" type="ORF">LJ656_07735</name>
</gene>
<feature type="transmembrane region" description="Helical" evidence="6">
    <location>
        <begin position="83"/>
        <end position="107"/>
    </location>
</feature>
<evidence type="ECO:0000259" key="7">
    <source>
        <dbReference type="Pfam" id="PF01545"/>
    </source>
</evidence>
<evidence type="ECO:0000256" key="3">
    <source>
        <dbReference type="ARBA" id="ARBA00022692"/>
    </source>
</evidence>
<evidence type="ECO:0000313" key="8">
    <source>
        <dbReference type="EMBL" id="MCC8392476.1"/>
    </source>
</evidence>
<dbReference type="Pfam" id="PF01545">
    <property type="entry name" value="Cation_efflux"/>
    <property type="match status" value="1"/>
</dbReference>
<feature type="transmembrane region" description="Helical" evidence="6">
    <location>
        <begin position="119"/>
        <end position="140"/>
    </location>
</feature>
<evidence type="ECO:0000256" key="5">
    <source>
        <dbReference type="ARBA" id="ARBA00023136"/>
    </source>
</evidence>
<proteinExistence type="predicted"/>
<evidence type="ECO:0000313" key="9">
    <source>
        <dbReference type="Proteomes" id="UP001431019"/>
    </source>
</evidence>
<feature type="domain" description="Cation efflux protein transmembrane" evidence="7">
    <location>
        <begin position="17"/>
        <end position="142"/>
    </location>
</feature>
<keyword evidence="4 6" id="KW-1133">Transmembrane helix</keyword>
<dbReference type="InterPro" id="IPR040177">
    <property type="entry name" value="SLC30A9"/>
</dbReference>
<keyword evidence="3 6" id="KW-0812">Transmembrane</keyword>